<sequence>LSIAAHPVLAEATLLAPLLAATAVLGVVHHVDAAAAAARLAEPALRPALPAVLVVAHHVHALPPTAVGTGAAAGATNPREPVAGHRASRRIVLRDHGVDPPGQRGWCCCRRPLVRFRRGNGEGERCGHGHSECHDEEEPHGH</sequence>
<reference evidence="2" key="1">
    <citation type="submission" date="2021-03" db="EMBL/GenBank/DDBJ databases">
        <authorList>
            <consortium name="Genoscope - CEA"/>
            <person name="William W."/>
        </authorList>
    </citation>
    <scope>NUCLEOTIDE SEQUENCE</scope>
    <source>
        <strain evidence="2">Doubled-haploid Pahang</strain>
    </source>
</reference>
<accession>A0A8D7ARP8</accession>
<protein>
    <submittedName>
        <fullName evidence="2">(wild Malaysian banana) hypothetical protein</fullName>
    </submittedName>
</protein>
<proteinExistence type="predicted"/>
<dbReference type="EMBL" id="HG996476">
    <property type="protein sequence ID" value="CAG1853612.1"/>
    <property type="molecule type" value="Genomic_DNA"/>
</dbReference>
<feature type="non-terminal residue" evidence="2">
    <location>
        <position position="1"/>
    </location>
</feature>
<name>A0A8D7ARP8_MUSAM</name>
<evidence type="ECO:0000256" key="1">
    <source>
        <dbReference type="SAM" id="MobiDB-lite"/>
    </source>
</evidence>
<dbReference type="AlphaFoldDB" id="A0A8D7ARP8"/>
<organism evidence="2">
    <name type="scientific">Musa acuminata subsp. malaccensis</name>
    <name type="common">Wild banana</name>
    <name type="synonym">Musa malaccensis</name>
    <dbReference type="NCBI Taxonomy" id="214687"/>
    <lineage>
        <taxon>Eukaryota</taxon>
        <taxon>Viridiplantae</taxon>
        <taxon>Streptophyta</taxon>
        <taxon>Embryophyta</taxon>
        <taxon>Tracheophyta</taxon>
        <taxon>Spermatophyta</taxon>
        <taxon>Magnoliopsida</taxon>
        <taxon>Liliopsida</taxon>
        <taxon>Zingiberales</taxon>
        <taxon>Musaceae</taxon>
        <taxon>Musa</taxon>
    </lineage>
</organism>
<evidence type="ECO:0000313" key="2">
    <source>
        <dbReference type="EMBL" id="CAG1853612.1"/>
    </source>
</evidence>
<gene>
    <name evidence="2" type="ORF">GSMUA_318380.1</name>
</gene>
<feature type="region of interest" description="Disordered" evidence="1">
    <location>
        <begin position="120"/>
        <end position="142"/>
    </location>
</feature>